<sequence>MKRSLTALLTGFWMIAAAVPAAAHHGWSWTTGDNVELTGVIVATRLGNPHGILEVDVEGETWTVEVGQPWRNDRAGLTEGDLAEGVEIRAIGEPSADISERRLKVERLYLGDREYELYPGRD</sequence>
<feature type="signal peptide" evidence="1">
    <location>
        <begin position="1"/>
        <end position="23"/>
    </location>
</feature>
<gene>
    <name evidence="2" type="ORF">J2S73_000694</name>
</gene>
<dbReference type="AlphaFoldDB" id="A0AAE3VLM1"/>
<comment type="caution">
    <text evidence="2">The sequence shown here is derived from an EMBL/GenBank/DDBJ whole genome shotgun (WGS) entry which is preliminary data.</text>
</comment>
<accession>A0AAE3VLM1</accession>
<proteinExistence type="predicted"/>
<dbReference type="Proteomes" id="UP001229244">
    <property type="component" value="Unassembled WGS sequence"/>
</dbReference>
<reference evidence="2" key="1">
    <citation type="submission" date="2023-07" db="EMBL/GenBank/DDBJ databases">
        <title>Genomic Encyclopedia of Type Strains, Phase IV (KMG-IV): sequencing the most valuable type-strain genomes for metagenomic binning, comparative biology and taxonomic classification.</title>
        <authorList>
            <person name="Goeker M."/>
        </authorList>
    </citation>
    <scope>NUCLEOTIDE SEQUENCE</scope>
    <source>
        <strain evidence="2">DSM 21202</strain>
    </source>
</reference>
<name>A0AAE3VLM1_9HYPH</name>
<keyword evidence="3" id="KW-1185">Reference proteome</keyword>
<evidence type="ECO:0000313" key="2">
    <source>
        <dbReference type="EMBL" id="MDQ0314257.1"/>
    </source>
</evidence>
<protein>
    <recommendedName>
        <fullName evidence="4">DUF5666 domain-containing protein</fullName>
    </recommendedName>
</protein>
<evidence type="ECO:0000256" key="1">
    <source>
        <dbReference type="SAM" id="SignalP"/>
    </source>
</evidence>
<keyword evidence="1" id="KW-0732">Signal</keyword>
<dbReference type="EMBL" id="JAUSUL010000001">
    <property type="protein sequence ID" value="MDQ0314257.1"/>
    <property type="molecule type" value="Genomic_DNA"/>
</dbReference>
<dbReference type="InterPro" id="IPR046150">
    <property type="entry name" value="DUF6152"/>
</dbReference>
<feature type="chain" id="PRO_5041954981" description="DUF5666 domain-containing protein" evidence="1">
    <location>
        <begin position="24"/>
        <end position="122"/>
    </location>
</feature>
<organism evidence="2 3">
    <name type="scientific">Amorphus orientalis</name>
    <dbReference type="NCBI Taxonomy" id="649198"/>
    <lineage>
        <taxon>Bacteria</taxon>
        <taxon>Pseudomonadati</taxon>
        <taxon>Pseudomonadota</taxon>
        <taxon>Alphaproteobacteria</taxon>
        <taxon>Hyphomicrobiales</taxon>
        <taxon>Amorphaceae</taxon>
        <taxon>Amorphus</taxon>
    </lineage>
</organism>
<evidence type="ECO:0000313" key="3">
    <source>
        <dbReference type="Proteomes" id="UP001229244"/>
    </source>
</evidence>
<dbReference type="RefSeq" id="WP_306884031.1">
    <property type="nucleotide sequence ID" value="NZ_JAUSUL010000001.1"/>
</dbReference>
<dbReference type="Pfam" id="PF19649">
    <property type="entry name" value="DUF6152"/>
    <property type="match status" value="1"/>
</dbReference>
<evidence type="ECO:0008006" key="4">
    <source>
        <dbReference type="Google" id="ProtNLM"/>
    </source>
</evidence>